<evidence type="ECO:0000313" key="2">
    <source>
        <dbReference type="EMBL" id="KAJ1165579.1"/>
    </source>
</evidence>
<accession>A0AAV7SNJ7</accession>
<proteinExistence type="predicted"/>
<evidence type="ECO:0000256" key="1">
    <source>
        <dbReference type="SAM" id="MobiDB-lite"/>
    </source>
</evidence>
<dbReference type="Proteomes" id="UP001066276">
    <property type="component" value="Chromosome 4_2"/>
</dbReference>
<comment type="caution">
    <text evidence="2">The sequence shown here is derived from an EMBL/GenBank/DDBJ whole genome shotgun (WGS) entry which is preliminary data.</text>
</comment>
<dbReference type="AlphaFoldDB" id="A0AAV7SNJ7"/>
<gene>
    <name evidence="2" type="ORF">NDU88_006000</name>
</gene>
<dbReference type="EMBL" id="JANPWB010000008">
    <property type="protein sequence ID" value="KAJ1165579.1"/>
    <property type="molecule type" value="Genomic_DNA"/>
</dbReference>
<protein>
    <submittedName>
        <fullName evidence="2">Uncharacterized protein</fullName>
    </submittedName>
</protein>
<name>A0AAV7SNJ7_PLEWA</name>
<keyword evidence="3" id="KW-1185">Reference proteome</keyword>
<reference evidence="2" key="1">
    <citation type="journal article" date="2022" name="bioRxiv">
        <title>Sequencing and chromosome-scale assembly of the giantPleurodeles waltlgenome.</title>
        <authorList>
            <person name="Brown T."/>
            <person name="Elewa A."/>
            <person name="Iarovenko S."/>
            <person name="Subramanian E."/>
            <person name="Araus A.J."/>
            <person name="Petzold A."/>
            <person name="Susuki M."/>
            <person name="Suzuki K.-i.T."/>
            <person name="Hayashi T."/>
            <person name="Toyoda A."/>
            <person name="Oliveira C."/>
            <person name="Osipova E."/>
            <person name="Leigh N.D."/>
            <person name="Simon A."/>
            <person name="Yun M.H."/>
        </authorList>
    </citation>
    <scope>NUCLEOTIDE SEQUENCE</scope>
    <source>
        <strain evidence="2">20211129_DDA</strain>
        <tissue evidence="2">Liver</tissue>
    </source>
</reference>
<organism evidence="2 3">
    <name type="scientific">Pleurodeles waltl</name>
    <name type="common">Iberian ribbed newt</name>
    <dbReference type="NCBI Taxonomy" id="8319"/>
    <lineage>
        <taxon>Eukaryota</taxon>
        <taxon>Metazoa</taxon>
        <taxon>Chordata</taxon>
        <taxon>Craniata</taxon>
        <taxon>Vertebrata</taxon>
        <taxon>Euteleostomi</taxon>
        <taxon>Amphibia</taxon>
        <taxon>Batrachia</taxon>
        <taxon>Caudata</taxon>
        <taxon>Salamandroidea</taxon>
        <taxon>Salamandridae</taxon>
        <taxon>Pleurodelinae</taxon>
        <taxon>Pleurodeles</taxon>
    </lineage>
</organism>
<evidence type="ECO:0000313" key="3">
    <source>
        <dbReference type="Proteomes" id="UP001066276"/>
    </source>
</evidence>
<sequence>MEMSTGSGNRGAWSLGRWLTFPEVVVGSRPTERVENRGGNVPTLLPSGERPLGWRGPAVDEEPTMQLSSRCSKLRLMNTTE</sequence>
<feature type="region of interest" description="Disordered" evidence="1">
    <location>
        <begin position="30"/>
        <end position="67"/>
    </location>
</feature>